<evidence type="ECO:0000256" key="3">
    <source>
        <dbReference type="ARBA" id="ARBA00022806"/>
    </source>
</evidence>
<feature type="domain" description="Helicase C-terminal" evidence="10">
    <location>
        <begin position="219"/>
        <end position="367"/>
    </location>
</feature>
<dbReference type="GO" id="GO:0043186">
    <property type="term" value="C:P granule"/>
    <property type="evidence" value="ECO:0007669"/>
    <property type="project" value="UniProtKB-ARBA"/>
</dbReference>
<accession>A0A0B2UYE9</accession>
<protein>
    <recommendedName>
        <fullName evidence="7">ATP-dependent RNA helicase</fullName>
        <ecNumber evidence="7">3.6.4.13</ecNumber>
    </recommendedName>
</protein>
<evidence type="ECO:0000259" key="9">
    <source>
        <dbReference type="PROSITE" id="PS51192"/>
    </source>
</evidence>
<keyword evidence="3 6" id="KW-0347">Helicase</keyword>
<organism evidence="11 12">
    <name type="scientific">Toxocara canis</name>
    <name type="common">Canine roundworm</name>
    <dbReference type="NCBI Taxonomy" id="6265"/>
    <lineage>
        <taxon>Eukaryota</taxon>
        <taxon>Metazoa</taxon>
        <taxon>Ecdysozoa</taxon>
        <taxon>Nematoda</taxon>
        <taxon>Chromadorea</taxon>
        <taxon>Rhabditida</taxon>
        <taxon>Spirurina</taxon>
        <taxon>Ascaridomorpha</taxon>
        <taxon>Ascaridoidea</taxon>
        <taxon>Toxocaridae</taxon>
        <taxon>Toxocara</taxon>
    </lineage>
</organism>
<dbReference type="SMART" id="SM00490">
    <property type="entry name" value="HELICc"/>
    <property type="match status" value="1"/>
</dbReference>
<keyword evidence="8" id="KW-0175">Coiled coil</keyword>
<sequence>MERQAAKHLIERKDVIVQAPTGSGKTFAYLLPIITILRRIKHNWPLNETGSLIVVPSRELAIQVSSVCRRIADPFNLRVATLIGGKKIQEQMEKVKKNGAAIVVATPGRLEQILSLNGDLRKNFKALEVLIVDEADRLIDMGFKKSITEILAALPKQRRTGLFSATQANTMEELMKFGLRNSVRVTVVDSKSLVDVSDEGCASDAVLPGTLQCFYSATKLSAMIEFIRNEPQAKMLVFFSTCACVEYMKKILTRLLKKRQVIAIHGKKKHNREQQVEMFGKVRRAIMLCTDVMSRGIDISDIDCVIQFDIPRQSSWFVHRSGRCGRNGRGGKSLLLLTPEEEAYVNFVQSYEKVSLKQIKIPTLNAAKAEQIRQRIVKMACSDRDILECGSRAFVSFIESYARHDCAVVCPLQNLDVVGHAHAYGLLRMPRMDELRGRDLTAFKRADIDTSSIAFKEKAREKQRQANLAERNEQLQQISKEEEERAKEAQKVLIPAVRKKRKRRADAEKRKEWEELASDFALLKKFKNGRLSKKELASF</sequence>
<evidence type="ECO:0000256" key="8">
    <source>
        <dbReference type="SAM" id="Coils"/>
    </source>
</evidence>
<dbReference type="InterPro" id="IPR011545">
    <property type="entry name" value="DEAD/DEAH_box_helicase_dom"/>
</dbReference>
<dbReference type="PROSITE" id="PS51192">
    <property type="entry name" value="HELICASE_ATP_BIND_1"/>
    <property type="match status" value="1"/>
</dbReference>
<dbReference type="Pfam" id="PF00271">
    <property type="entry name" value="Helicase_C"/>
    <property type="match status" value="1"/>
</dbReference>
<dbReference type="AlphaFoldDB" id="A0A0B2UYE9"/>
<comment type="similarity">
    <text evidence="6">Belongs to the DEAD box helicase family.</text>
</comment>
<dbReference type="PANTHER" id="PTHR24031">
    <property type="entry name" value="RNA HELICASE"/>
    <property type="match status" value="1"/>
</dbReference>
<gene>
    <name evidence="11" type="ORF">Tcan_18081</name>
</gene>
<dbReference type="SMART" id="SM00487">
    <property type="entry name" value="DEXDc"/>
    <property type="match status" value="1"/>
</dbReference>
<keyword evidence="2 6" id="KW-0378">Hydrolase</keyword>
<dbReference type="InterPro" id="IPR014001">
    <property type="entry name" value="Helicase_ATP-bd"/>
</dbReference>
<dbReference type="CDD" id="cd18787">
    <property type="entry name" value="SF2_C_DEAD"/>
    <property type="match status" value="1"/>
</dbReference>
<feature type="domain" description="Helicase ATP-binding" evidence="9">
    <location>
        <begin position="6"/>
        <end position="185"/>
    </location>
</feature>
<evidence type="ECO:0000256" key="5">
    <source>
        <dbReference type="ARBA" id="ARBA00022884"/>
    </source>
</evidence>
<keyword evidence="1 6" id="KW-0547">Nucleotide-binding</keyword>
<evidence type="ECO:0000256" key="2">
    <source>
        <dbReference type="ARBA" id="ARBA00022801"/>
    </source>
</evidence>
<comment type="function">
    <text evidence="7">RNA helicase.</text>
</comment>
<dbReference type="InterPro" id="IPR000629">
    <property type="entry name" value="RNA-helicase_DEAD-box_CS"/>
</dbReference>
<dbReference type="PROSITE" id="PS51194">
    <property type="entry name" value="HELICASE_CTER"/>
    <property type="match status" value="1"/>
</dbReference>
<dbReference type="GO" id="GO:0003724">
    <property type="term" value="F:RNA helicase activity"/>
    <property type="evidence" value="ECO:0007669"/>
    <property type="project" value="UniProtKB-EC"/>
</dbReference>
<dbReference type="Pfam" id="PF13959">
    <property type="entry name" value="CTE_SPB4"/>
    <property type="match status" value="1"/>
</dbReference>
<feature type="coiled-coil region" evidence="8">
    <location>
        <begin position="458"/>
        <end position="492"/>
    </location>
</feature>
<evidence type="ECO:0000256" key="4">
    <source>
        <dbReference type="ARBA" id="ARBA00022840"/>
    </source>
</evidence>
<name>A0A0B2UYE9_TOXCA</name>
<dbReference type="Proteomes" id="UP000031036">
    <property type="component" value="Unassembled WGS sequence"/>
</dbReference>
<dbReference type="Gene3D" id="3.40.50.300">
    <property type="entry name" value="P-loop containing nucleotide triphosphate hydrolases"/>
    <property type="match status" value="2"/>
</dbReference>
<dbReference type="InterPro" id="IPR001650">
    <property type="entry name" value="Helicase_C-like"/>
</dbReference>
<evidence type="ECO:0000313" key="11">
    <source>
        <dbReference type="EMBL" id="KHN74214.1"/>
    </source>
</evidence>
<dbReference type="EMBL" id="JPKZ01002949">
    <property type="protein sequence ID" value="KHN74214.1"/>
    <property type="molecule type" value="Genomic_DNA"/>
</dbReference>
<keyword evidence="4 6" id="KW-0067">ATP-binding</keyword>
<comment type="caution">
    <text evidence="11">The sequence shown here is derived from an EMBL/GenBank/DDBJ whole genome shotgun (WGS) entry which is preliminary data.</text>
</comment>
<dbReference type="OMA" id="AYKEHEC"/>
<dbReference type="InterPro" id="IPR027417">
    <property type="entry name" value="P-loop_NTPase"/>
</dbReference>
<dbReference type="Pfam" id="PF00270">
    <property type="entry name" value="DEAD"/>
    <property type="match status" value="1"/>
</dbReference>
<dbReference type="SUPFAM" id="SSF52540">
    <property type="entry name" value="P-loop containing nucleoside triphosphate hydrolases"/>
    <property type="match status" value="1"/>
</dbReference>
<evidence type="ECO:0000256" key="6">
    <source>
        <dbReference type="RuleBase" id="RU000492"/>
    </source>
</evidence>
<keyword evidence="12" id="KW-1185">Reference proteome</keyword>
<dbReference type="GO" id="GO:0003723">
    <property type="term" value="F:RNA binding"/>
    <property type="evidence" value="ECO:0007669"/>
    <property type="project" value="UniProtKB-UniRule"/>
</dbReference>
<dbReference type="GO" id="GO:0005524">
    <property type="term" value="F:ATP binding"/>
    <property type="evidence" value="ECO:0007669"/>
    <property type="project" value="UniProtKB-UniRule"/>
</dbReference>
<dbReference type="OrthoDB" id="7396459at2759"/>
<evidence type="ECO:0000259" key="10">
    <source>
        <dbReference type="PROSITE" id="PS51194"/>
    </source>
</evidence>
<dbReference type="STRING" id="6265.A0A0B2UYE9"/>
<evidence type="ECO:0000256" key="7">
    <source>
        <dbReference type="RuleBase" id="RU365068"/>
    </source>
</evidence>
<comment type="domain">
    <text evidence="7">The Q motif is unique to and characteristic of the DEAD box family of RNA helicases and controls ATP binding and hydrolysis.</text>
</comment>
<dbReference type="InterPro" id="IPR025313">
    <property type="entry name" value="SPB4-like_CTE"/>
</dbReference>
<dbReference type="GO" id="GO:0016887">
    <property type="term" value="F:ATP hydrolysis activity"/>
    <property type="evidence" value="ECO:0007669"/>
    <property type="project" value="RHEA"/>
</dbReference>
<dbReference type="PROSITE" id="PS00039">
    <property type="entry name" value="DEAD_ATP_HELICASE"/>
    <property type="match status" value="1"/>
</dbReference>
<evidence type="ECO:0000313" key="12">
    <source>
        <dbReference type="Proteomes" id="UP000031036"/>
    </source>
</evidence>
<keyword evidence="5 7" id="KW-0694">RNA-binding</keyword>
<reference evidence="11 12" key="1">
    <citation type="submission" date="2014-11" db="EMBL/GenBank/DDBJ databases">
        <title>Genetic blueprint of the zoonotic pathogen Toxocara canis.</title>
        <authorList>
            <person name="Zhu X.-Q."/>
            <person name="Korhonen P.K."/>
            <person name="Cai H."/>
            <person name="Young N.D."/>
            <person name="Nejsum P."/>
            <person name="von Samson-Himmelstjerna G."/>
            <person name="Boag P.R."/>
            <person name="Tan P."/>
            <person name="Li Q."/>
            <person name="Min J."/>
            <person name="Yang Y."/>
            <person name="Wang X."/>
            <person name="Fang X."/>
            <person name="Hall R.S."/>
            <person name="Hofmann A."/>
            <person name="Sternberg P.W."/>
            <person name="Jex A.R."/>
            <person name="Gasser R.B."/>
        </authorList>
    </citation>
    <scope>NUCLEOTIDE SEQUENCE [LARGE SCALE GENOMIC DNA]</scope>
    <source>
        <strain evidence="11">PN_DK_2014</strain>
    </source>
</reference>
<evidence type="ECO:0000256" key="1">
    <source>
        <dbReference type="ARBA" id="ARBA00022741"/>
    </source>
</evidence>
<dbReference type="EC" id="3.6.4.13" evidence="7"/>
<proteinExistence type="inferred from homology"/>
<dbReference type="SMART" id="SM01178">
    <property type="entry name" value="DUF4217"/>
    <property type="match status" value="1"/>
</dbReference>
<dbReference type="CDD" id="cd17960">
    <property type="entry name" value="DEADc_DDX55"/>
    <property type="match status" value="1"/>
</dbReference>
<comment type="catalytic activity">
    <reaction evidence="7">
        <text>ATP + H2O = ADP + phosphate + H(+)</text>
        <dbReference type="Rhea" id="RHEA:13065"/>
        <dbReference type="ChEBI" id="CHEBI:15377"/>
        <dbReference type="ChEBI" id="CHEBI:15378"/>
        <dbReference type="ChEBI" id="CHEBI:30616"/>
        <dbReference type="ChEBI" id="CHEBI:43474"/>
        <dbReference type="ChEBI" id="CHEBI:456216"/>
        <dbReference type="EC" id="3.6.4.13"/>
    </reaction>
</comment>